<organism evidence="3">
    <name type="scientific">Schizophyllum commune (strain H4-8 / FGSC 9210)</name>
    <name type="common">Split gill fungus</name>
    <dbReference type="NCBI Taxonomy" id="578458"/>
    <lineage>
        <taxon>Eukaryota</taxon>
        <taxon>Fungi</taxon>
        <taxon>Dikarya</taxon>
        <taxon>Basidiomycota</taxon>
        <taxon>Agaricomycotina</taxon>
        <taxon>Agaricomycetes</taxon>
        <taxon>Agaricomycetidae</taxon>
        <taxon>Agaricales</taxon>
        <taxon>Schizophyllaceae</taxon>
        <taxon>Schizophyllum</taxon>
    </lineage>
</organism>
<feature type="region of interest" description="Disordered" evidence="1">
    <location>
        <begin position="147"/>
        <end position="173"/>
    </location>
</feature>
<gene>
    <name evidence="2" type="ORF">SCHCODRAFT_110993</name>
</gene>
<feature type="compositionally biased region" description="Basic residues" evidence="1">
    <location>
        <begin position="262"/>
        <end position="274"/>
    </location>
</feature>
<reference evidence="2 3" key="1">
    <citation type="journal article" date="2010" name="Nat. Biotechnol.">
        <title>Genome sequence of the model mushroom Schizophyllum commune.</title>
        <authorList>
            <person name="Ohm R.A."/>
            <person name="de Jong J.F."/>
            <person name="Lugones L.G."/>
            <person name="Aerts A."/>
            <person name="Kothe E."/>
            <person name="Stajich J.E."/>
            <person name="de Vries R.P."/>
            <person name="Record E."/>
            <person name="Levasseur A."/>
            <person name="Baker S.E."/>
            <person name="Bartholomew K.A."/>
            <person name="Coutinho P.M."/>
            <person name="Erdmann S."/>
            <person name="Fowler T.J."/>
            <person name="Gathman A.C."/>
            <person name="Lombard V."/>
            <person name="Henrissat B."/>
            <person name="Knabe N."/>
            <person name="Kuees U."/>
            <person name="Lilly W.W."/>
            <person name="Lindquist E."/>
            <person name="Lucas S."/>
            <person name="Magnuson J.K."/>
            <person name="Piumi F."/>
            <person name="Raudaskoski M."/>
            <person name="Salamov A."/>
            <person name="Schmutz J."/>
            <person name="Schwarze F.W.M.R."/>
            <person name="vanKuyk P.A."/>
            <person name="Horton J.S."/>
            <person name="Grigoriev I.V."/>
            <person name="Woesten H.A.B."/>
        </authorList>
    </citation>
    <scope>NUCLEOTIDE SEQUENCE [LARGE SCALE GENOMIC DNA]</scope>
    <source>
        <strain evidence="3">H4-8 / FGSC 9210</strain>
    </source>
</reference>
<dbReference type="Proteomes" id="UP000007431">
    <property type="component" value="Unassembled WGS sequence"/>
</dbReference>
<dbReference type="RefSeq" id="XP_003030349.1">
    <property type="nucleotide sequence ID" value="XM_003030303.1"/>
</dbReference>
<dbReference type="HOGENOM" id="CLU_1016183_0_0_1"/>
<dbReference type="VEuPathDB" id="FungiDB:SCHCODRAFT_01099144"/>
<dbReference type="EMBL" id="GL377308">
    <property type="protein sequence ID" value="EFI95446.1"/>
    <property type="molecule type" value="Genomic_DNA"/>
</dbReference>
<evidence type="ECO:0000313" key="2">
    <source>
        <dbReference type="EMBL" id="EFI95446.1"/>
    </source>
</evidence>
<dbReference type="InParanoid" id="D8QAQ5"/>
<feature type="region of interest" description="Disordered" evidence="1">
    <location>
        <begin position="1"/>
        <end position="69"/>
    </location>
</feature>
<name>D8QAQ5_SCHCM</name>
<dbReference type="AlphaFoldDB" id="D8QAQ5"/>
<proteinExistence type="predicted"/>
<evidence type="ECO:0000313" key="3">
    <source>
        <dbReference type="Proteomes" id="UP000007431"/>
    </source>
</evidence>
<keyword evidence="3" id="KW-1185">Reference proteome</keyword>
<evidence type="ECO:0000256" key="1">
    <source>
        <dbReference type="SAM" id="MobiDB-lite"/>
    </source>
</evidence>
<feature type="region of interest" description="Disordered" evidence="1">
    <location>
        <begin position="240"/>
        <end position="274"/>
    </location>
</feature>
<dbReference type="OrthoDB" id="10366430at2759"/>
<dbReference type="KEGG" id="scm:SCHCO_01099144"/>
<accession>D8QAQ5</accession>
<sequence length="274" mass="28843">MSHDTHNTATPQHSSAPAQQGITSHPDFPRVPPSHPHGQSDFPRVPPSHPPGQSGFPRVPPPYPPGLTAGPHAFAFGQFGVPGYVHTPAASVQPPGQSGAHFSCFSQHAAAPNDTSPPPRMETTAFVGGHPPREAQRADAAAARARVTPPPQQKHRGGGDAATNAIGDDDEAAELTAKKPRGRTGPVKRGLKPKECFDLVYIADDIDYFGPGKRGDKDKALGSAARACKTLPQLSDGMFRARSSGKAAQGPKRTQLDSSGLKRLKRSRVSKVIA</sequence>
<feature type="compositionally biased region" description="Polar residues" evidence="1">
    <location>
        <begin position="7"/>
        <end position="23"/>
    </location>
</feature>
<dbReference type="GeneID" id="9588934"/>
<feature type="non-terminal residue" evidence="2">
    <location>
        <position position="274"/>
    </location>
</feature>
<protein>
    <submittedName>
        <fullName evidence="2">Uncharacterized protein</fullName>
    </submittedName>
</protein>